<sequence>MLLTYSSTVPVGDSVNMIMLSDLVTYTYLAHFGTKEKGFNALEEYPWMKSKLGIIEKQQEGENGKSTGV</sequence>
<protein>
    <submittedName>
        <fullName evidence="1">Uncharacterized protein</fullName>
    </submittedName>
</protein>
<reference evidence="1 2" key="1">
    <citation type="submission" date="2017-08" db="EMBL/GenBank/DDBJ databases">
        <title>Reclassification of Bisgaard taxon 37 and 44.</title>
        <authorList>
            <person name="Christensen H."/>
        </authorList>
    </citation>
    <scope>NUCLEOTIDE SEQUENCE [LARGE SCALE GENOMIC DNA]</scope>
    <source>
        <strain evidence="1 2">B96_3</strain>
    </source>
</reference>
<evidence type="ECO:0000313" key="1">
    <source>
        <dbReference type="EMBL" id="RIY34506.1"/>
    </source>
</evidence>
<keyword evidence="2" id="KW-1185">Reference proteome</keyword>
<organism evidence="1 2">
    <name type="scientific">Psittacicella hinzii</name>
    <dbReference type="NCBI Taxonomy" id="2028575"/>
    <lineage>
        <taxon>Bacteria</taxon>
        <taxon>Pseudomonadati</taxon>
        <taxon>Pseudomonadota</taxon>
        <taxon>Gammaproteobacteria</taxon>
        <taxon>Pasteurellales</taxon>
        <taxon>Psittacicellaceae</taxon>
        <taxon>Psittacicella</taxon>
    </lineage>
</organism>
<dbReference type="RefSeq" id="WP_119524273.1">
    <property type="nucleotide sequence ID" value="NZ_NRHC01000002.1"/>
</dbReference>
<accession>A0A3A1YAY5</accession>
<dbReference type="AlphaFoldDB" id="A0A3A1YAY5"/>
<dbReference type="EMBL" id="NRHC01000002">
    <property type="protein sequence ID" value="RIY34506.1"/>
    <property type="molecule type" value="Genomic_DNA"/>
</dbReference>
<dbReference type="Proteomes" id="UP000265691">
    <property type="component" value="Unassembled WGS sequence"/>
</dbReference>
<evidence type="ECO:0000313" key="2">
    <source>
        <dbReference type="Proteomes" id="UP000265691"/>
    </source>
</evidence>
<name>A0A3A1YAY5_9GAMM</name>
<proteinExistence type="predicted"/>
<comment type="caution">
    <text evidence="1">The sequence shown here is derived from an EMBL/GenBank/DDBJ whole genome shotgun (WGS) entry which is preliminary data.</text>
</comment>
<gene>
    <name evidence="1" type="ORF">CKF54_00480</name>
</gene>